<feature type="region of interest" description="Disordered" evidence="10">
    <location>
        <begin position="2150"/>
        <end position="2171"/>
    </location>
</feature>
<feature type="region of interest" description="Disordered" evidence="10">
    <location>
        <begin position="1550"/>
        <end position="1642"/>
    </location>
</feature>
<dbReference type="InterPro" id="IPR016036">
    <property type="entry name" value="Malonyl_transacylase_ACP-bd"/>
</dbReference>
<feature type="non-terminal residue" evidence="14">
    <location>
        <position position="1"/>
    </location>
</feature>
<feature type="domain" description="Carrier" evidence="11">
    <location>
        <begin position="2846"/>
        <end position="2921"/>
    </location>
</feature>
<protein>
    <submittedName>
        <fullName evidence="14">Ketoacyl-synthetase C-terminal extension</fullName>
    </submittedName>
</protein>
<feature type="compositionally biased region" description="Gly residues" evidence="10">
    <location>
        <begin position="1599"/>
        <end position="1610"/>
    </location>
</feature>
<dbReference type="InterPro" id="IPR016035">
    <property type="entry name" value="Acyl_Trfase/lysoPLipase"/>
</dbReference>
<dbReference type="Gene3D" id="1.10.1200.10">
    <property type="entry name" value="ACP-like"/>
    <property type="match status" value="2"/>
</dbReference>
<dbReference type="InterPro" id="IPR020807">
    <property type="entry name" value="PKS_DH"/>
</dbReference>
<dbReference type="InterPro" id="IPR020806">
    <property type="entry name" value="PKS_PP-bd"/>
</dbReference>
<feature type="region of interest" description="N-terminal hotdog fold" evidence="9">
    <location>
        <begin position="56"/>
        <end position="184"/>
    </location>
</feature>
<dbReference type="InterPro" id="IPR055123">
    <property type="entry name" value="SpnB-like_Rossmann"/>
</dbReference>
<dbReference type="InterPro" id="IPR057326">
    <property type="entry name" value="KR_dom"/>
</dbReference>
<dbReference type="GO" id="GO:0031177">
    <property type="term" value="F:phosphopantetheine binding"/>
    <property type="evidence" value="ECO:0007669"/>
    <property type="project" value="InterPro"/>
</dbReference>
<dbReference type="PROSITE" id="PS00606">
    <property type="entry name" value="KS3_1"/>
    <property type="match status" value="1"/>
</dbReference>
<dbReference type="InterPro" id="IPR016039">
    <property type="entry name" value="Thiolase-like"/>
</dbReference>
<dbReference type="GO" id="GO:0004312">
    <property type="term" value="F:fatty acid synthase activity"/>
    <property type="evidence" value="ECO:0007669"/>
    <property type="project" value="TreeGrafter"/>
</dbReference>
<gene>
    <name evidence="14" type="ORF">SAMN05216499_1511</name>
</gene>
<dbReference type="STRING" id="310782.SAMN05216499_1511"/>
<dbReference type="SMART" id="SM00822">
    <property type="entry name" value="PKS_KR"/>
    <property type="match status" value="2"/>
</dbReference>
<dbReference type="CDD" id="cd08956">
    <property type="entry name" value="KR_3_FAS_SDR_x"/>
    <property type="match status" value="2"/>
</dbReference>
<evidence type="ECO:0000313" key="14">
    <source>
        <dbReference type="EMBL" id="SHN37278.1"/>
    </source>
</evidence>
<dbReference type="InterPro" id="IPR036736">
    <property type="entry name" value="ACP-like_sf"/>
</dbReference>
<keyword evidence="7" id="KW-0511">Multifunctional enzyme</keyword>
<dbReference type="SMART" id="SM00826">
    <property type="entry name" value="PKS_DH"/>
    <property type="match status" value="2"/>
</dbReference>
<dbReference type="InterPro" id="IPR020841">
    <property type="entry name" value="PKS_Beta-ketoAc_synthase_dom"/>
</dbReference>
<accession>A0A1M7QYX7</accession>
<dbReference type="InterPro" id="IPR018201">
    <property type="entry name" value="Ketoacyl_synth_AS"/>
</dbReference>
<feature type="domain" description="Carrier" evidence="11">
    <location>
        <begin position="879"/>
        <end position="954"/>
    </location>
</feature>
<dbReference type="PANTHER" id="PTHR43775">
    <property type="entry name" value="FATTY ACID SYNTHASE"/>
    <property type="match status" value="1"/>
</dbReference>
<dbReference type="Pfam" id="PF00550">
    <property type="entry name" value="PP-binding"/>
    <property type="match status" value="2"/>
</dbReference>
<dbReference type="InterPro" id="IPR006162">
    <property type="entry name" value="Ppantetheine_attach_site"/>
</dbReference>
<dbReference type="Pfam" id="PF14765">
    <property type="entry name" value="PS-DH"/>
    <property type="match status" value="2"/>
</dbReference>
<dbReference type="Pfam" id="PF21089">
    <property type="entry name" value="PKS_DH_N"/>
    <property type="match status" value="2"/>
</dbReference>
<dbReference type="Pfam" id="PF00109">
    <property type="entry name" value="ketoacyl-synt"/>
    <property type="match status" value="1"/>
</dbReference>
<dbReference type="InterPro" id="IPR049551">
    <property type="entry name" value="PKS_DH_C"/>
</dbReference>
<reference evidence="14 15" key="1">
    <citation type="submission" date="2016-11" db="EMBL/GenBank/DDBJ databases">
        <authorList>
            <person name="Jaros S."/>
            <person name="Januszkiewicz K."/>
            <person name="Wedrychowicz H."/>
        </authorList>
    </citation>
    <scope>NUCLEOTIDE SEQUENCE [LARGE SCALE GENOMIC DNA]</scope>
    <source>
        <strain evidence="14 15">CGMCC 4.2025</strain>
    </source>
</reference>
<evidence type="ECO:0000259" key="11">
    <source>
        <dbReference type="PROSITE" id="PS50075"/>
    </source>
</evidence>
<organism evidence="14 15">
    <name type="scientific">Actinacidiphila paucisporea</name>
    <dbReference type="NCBI Taxonomy" id="310782"/>
    <lineage>
        <taxon>Bacteria</taxon>
        <taxon>Bacillati</taxon>
        <taxon>Actinomycetota</taxon>
        <taxon>Actinomycetes</taxon>
        <taxon>Kitasatosporales</taxon>
        <taxon>Streptomycetaceae</taxon>
        <taxon>Actinacidiphila</taxon>
    </lineage>
</organism>
<sequence length="3038" mass="309443">LAHAHTHNTPINWTTHFTNTPTTDLPTYPFQTTHYWLTPPTATGDLTQAGLRDTDHPLLAAVVQLPDDGVLYTGRISLADHPWLADHAVGETVLLPGTAFVELALHTGQETGHDTLEELTLEAPLLLHTGQAVQLHLTLSAPDDADRRTLTIHSRPEPADADDPDATAWTRHASGTLATSQGPALSLTDTAWPPAGADALDTDVLYAELLARGYSYGPAFQAVTAAWQDGDDLYAELQLAAEQRDSAADYGIHPALLDAALHPGLGTPGAGGGAAGTGTGLPFAWRNVRLHAVGAAAVRARIVRTGTDAVSFVLMDADGVPVASVESVALRPVRLADLERLAGAAGEPGAGGDLLRLEWPVVRLPAGGPAALVVLDDGGDGIAAALRAHVPGVRVIAGLPAAPAEAGDSGAAGEPRAGEPLLPEGAVVVVPGLSCAALVSGTDGGDPVPCAAPSPAGVPERTHVMVHRFTALARRWLADERYAGARLVVATRGAVSVDGDDDVSDMPAAALWGLVRTAMAEHADRFGLVDVDHDSASYLALSTLLGGPVRQAALRGGQVHVPRLVRVPAQPEAAEEEAAEAPRFGGPDATVLVTGGTGALGRLTARHLVAEHGVRNLVLTSRRGEAAPGAREAVAELSALGAKARVAACDVAERDQVAALLDSIPARNPLRAVVHLAGVLDDGVLTSMTPERTSAVLRPKVDAAWHLHTLTRELDLVAFVLFSSVTGVLGSAGQGSYTAANAFLDGLAGHRRARGLAATSLAWGLWADQGGASMTGHLDRTDLDRMARSGIAALTAQEGTALLDAALATGGADAVPMRLEPAALRRQAADGMLPDVLQGLVRTPVRRAASGTAADGGTGAVPGGLAGRLAALPAEQRATVVLDLVRTHAATVLGLGDPGSVAPDRAFKEVGFDSLTSVELRNRLAQAAGVRLPATLVFDHPTPARLAAFVLREVVGGADETVVGSVGGGPRPADDEDPVVIVAMSCRYPGGVDSPDALWDLVLEERDAIGEFPAGRGWDTDALYHPDPEHPGTSYARHGGFLYDADRFDAAFFGISPREALATDPQQRLLLETSWEAFERAGIAPDRLRGSRTGVFVGVMYNDYGSRLHRVPEDVEGYVGNGSRGSVASGRLAYTFGLEGPAVTVDTACSSSLVALHLGAQALRRGECSLALAGGVTVMATPQVFVEFSRQRGMAADGRCKAYSAAADGAGWSEGVGLVLLERLSDARANGHPVLAVLRGSALNQDGASNGLTAPNGPAQQRVIEQALADAGLTTAEVDAVEGHGTGTALGDPIEAQALLATYGKGRPVERPLRLGTVKSNIGHTQAAAGVAGVIKMVQAMHHGVLPRSLYAEEPSPHVDWTAGAVSLLSSTEQWPALRRPRRAGVSSFGISGTNAHVILEQAPAARGDEPGAEAPSDEPGEPAAESSADAAHGGGTVGDLNGVPAQPGSRSDAVADLTEAIAAGVPGATHGGGDEGRVVPWVLSAATGPALRAQAERLHAWIARRPSLTLPEVGGALALSRTALAHRAVVLAGDRQGALGGLAALAAGESAGGPQSGASGGGAGSAQLLDGTRGRSGSSAGGNGGRTDTAGLLPGSPDGTGGTTSGGTAGEAARLSLGTADSAASGARPQDGTAARTGRSADAAQLLRGAPGRTGGTAFLFTGQGSQRLGMGRELHAAFPEFAAVFDRLCDRFDGVLERPLRAVVWAAEGSADAGLLDRTEYAQPALFALETALHRLLEAHGLVPDVVIGHSLGEITAAHVAGVLSEEDACTLVAARGRLMGAVRPDGAMAAIGAPEAEVVESLAAYDGRVSVAAVNGPWASVVSGDADAVDAVVGVWRERGARTKRLTVSRAFHSAHMDEVAAPFREVLAGLRFGAPAIPLVSNLSGALADADDLGAPERWVDHIRRPVRFADGVAAAAALGVARWVELGPDPVLTAMVDDTLSTEGREGAALVATLRSGRPEVRGVVAALAGAWADGLAVRLPGLPDGVDRPLPDLPTYAFQRRSFWLAGEVGDSGGADRLGLDAAGHPLLGAALPVAGDDGLLLTGRLSTAAHPWLGDHVVGDSVLLPATAWVELAATAGSRVRAGHIAELTLEQPLVLPSSGGVRVQLAVAAPGPDGRRTVTVHSRPAGDDDQPWTRVVSGVLAPEPEGAGGEPWTGAWPPAGSEPAGADTAYARLAELGLGYGPAFQGLRHLWRHGGDTYAEVALPGDVDGAADGYTTHPALLDAALQALNLTGPDDAVARLPFSFSGVTVHAHGADTLRVRLSPTEDGAVTVRAWDPAGAPVLTAESLLLRALPAGPAGGGMPAAPLYRVEWRPAPELTTRAATSTGAGLAVVGSSAAGVAAVLPGQVAAFADVDALLGAPGQLPETVLLPSSAFARPGVDADGLPVPGSADLAALHEQLHDVARRLQAWTGDDRSAGARLVVLTQGGVADEPQGGTVDPGEALLWGLVRSAQTEHPGRFALVDVDGHAASWAALAAVLAATGPGPESESRYEAGSRPPSPVAEPQIVIRQGEARVPRLALLPPATASGGRTPADAVSAFAPGGTVLITGGTGALGALTARHLVAEHGVRHLLLVSRRGPTAPGAEALAEELAALGAEVMVAGCDLADRAALAALLATVPADRPLTAVVHAAGVADDAAFDRLTADRIDRVLAPKLDAAVHLYELTRGVGAPAFVLFSSVAGTLGTAGQAAYAAANAFLDAFAVRLRAEGLAAQSLAWGWWDLDAGLAAGLGEGDRRRLRALGLAPLSARQGLARLDAALASGEPAVVTARLDLAGELPGGAERPLVLRDLLRPTGRRSAASGVSGRDGAVQPEGGTGGSDSDTLRAKLADLSPGDRQTLLADLVGTHVAAVLGHTGTESISAEQPFRELGFDSLTAVELRNLLGRATGLQLPVGVVFDHPTPAALAGHLLTALAPAPADPRSRFLDELERLEAVLATLGGADLADRPGGGDPGQDAAVASRLRSLASRWTGLTEGSADGGAAPSDTEASGDSVASVADTVAAASDDEIFDLLDQRFGLDRHDPRPDLLDG</sequence>
<dbReference type="FunFam" id="1.10.1200.10:FF:000007">
    <property type="entry name" value="Probable polyketide synthase pks17"/>
    <property type="match status" value="2"/>
</dbReference>
<evidence type="ECO:0000259" key="13">
    <source>
        <dbReference type="PROSITE" id="PS52019"/>
    </source>
</evidence>
<dbReference type="InterPro" id="IPR014043">
    <property type="entry name" value="Acyl_transferase_dom"/>
</dbReference>
<dbReference type="SUPFAM" id="SSF53901">
    <property type="entry name" value="Thiolase-like"/>
    <property type="match status" value="1"/>
</dbReference>
<evidence type="ECO:0000256" key="10">
    <source>
        <dbReference type="SAM" id="MobiDB-lite"/>
    </source>
</evidence>
<dbReference type="SUPFAM" id="SSF55048">
    <property type="entry name" value="Probable ACP-binding domain of malonyl-CoA ACP transacylase"/>
    <property type="match status" value="1"/>
</dbReference>
<dbReference type="PROSITE" id="PS52004">
    <property type="entry name" value="KS3_2"/>
    <property type="match status" value="1"/>
</dbReference>
<dbReference type="InterPro" id="IPR036291">
    <property type="entry name" value="NAD(P)-bd_dom_sf"/>
</dbReference>
<dbReference type="InterPro" id="IPR032821">
    <property type="entry name" value="PKS_assoc"/>
</dbReference>
<evidence type="ECO:0000256" key="3">
    <source>
        <dbReference type="ARBA" id="ARBA00022553"/>
    </source>
</evidence>
<feature type="region of interest" description="Disordered" evidence="10">
    <location>
        <begin position="1407"/>
        <end position="1453"/>
    </location>
</feature>
<dbReference type="Gene3D" id="3.40.50.720">
    <property type="entry name" value="NAD(P)-binding Rossmann-like Domain"/>
    <property type="match status" value="2"/>
</dbReference>
<comment type="pathway">
    <text evidence="1">Antibiotic biosynthesis.</text>
</comment>
<dbReference type="InterPro" id="IPR014031">
    <property type="entry name" value="Ketoacyl_synth_C"/>
</dbReference>
<dbReference type="InterPro" id="IPR054514">
    <property type="entry name" value="RhiE-like_linker"/>
</dbReference>
<dbReference type="SMART" id="SM00825">
    <property type="entry name" value="PKS_KS"/>
    <property type="match status" value="1"/>
</dbReference>
<dbReference type="PROSITE" id="PS00012">
    <property type="entry name" value="PHOSPHOPANTETHEINE"/>
    <property type="match status" value="2"/>
</dbReference>
<dbReference type="GO" id="GO:0006633">
    <property type="term" value="P:fatty acid biosynthetic process"/>
    <property type="evidence" value="ECO:0007669"/>
    <property type="project" value="InterPro"/>
</dbReference>
<dbReference type="Gene3D" id="3.30.70.3290">
    <property type="match status" value="3"/>
</dbReference>
<dbReference type="Pfam" id="PF02801">
    <property type="entry name" value="Ketoacyl-synt_C"/>
    <property type="match status" value="1"/>
</dbReference>
<evidence type="ECO:0000256" key="7">
    <source>
        <dbReference type="ARBA" id="ARBA00023268"/>
    </source>
</evidence>
<keyword evidence="8" id="KW-0012">Acyltransferase</keyword>
<dbReference type="Gene3D" id="3.40.366.10">
    <property type="entry name" value="Malonyl-Coenzyme A Acyl Carrier Protein, domain 2"/>
    <property type="match status" value="1"/>
</dbReference>
<dbReference type="Pfam" id="PF00698">
    <property type="entry name" value="Acyl_transf_1"/>
    <property type="match status" value="1"/>
</dbReference>
<feature type="active site" description="Proton donor; for dehydratase activity" evidence="9">
    <location>
        <position position="2230"/>
    </location>
</feature>
<dbReference type="Gene3D" id="3.10.129.110">
    <property type="entry name" value="Polyketide synthase dehydratase"/>
    <property type="match status" value="2"/>
</dbReference>
<dbReference type="InterPro" id="IPR049552">
    <property type="entry name" value="PKS_DH_N"/>
</dbReference>
<dbReference type="SMART" id="SM00823">
    <property type="entry name" value="PKS_PP"/>
    <property type="match status" value="2"/>
</dbReference>
<evidence type="ECO:0000313" key="15">
    <source>
        <dbReference type="Proteomes" id="UP000184111"/>
    </source>
</evidence>
<dbReference type="GO" id="GO:0004315">
    <property type="term" value="F:3-oxoacyl-[acyl-carrier-protein] synthase activity"/>
    <property type="evidence" value="ECO:0007669"/>
    <property type="project" value="InterPro"/>
</dbReference>
<dbReference type="CDD" id="cd00833">
    <property type="entry name" value="PKS"/>
    <property type="match status" value="1"/>
</dbReference>
<proteinExistence type="predicted"/>
<dbReference type="Proteomes" id="UP000184111">
    <property type="component" value="Unassembled WGS sequence"/>
</dbReference>
<dbReference type="SUPFAM" id="SSF52151">
    <property type="entry name" value="FabD/lysophospholipase-like"/>
    <property type="match status" value="1"/>
</dbReference>
<dbReference type="SUPFAM" id="SSF47336">
    <property type="entry name" value="ACP-like"/>
    <property type="match status" value="2"/>
</dbReference>
<dbReference type="PROSITE" id="PS52019">
    <property type="entry name" value="PKS_MFAS_DH"/>
    <property type="match status" value="2"/>
</dbReference>
<feature type="active site" description="Proton acceptor; for dehydratase activity" evidence="9">
    <location>
        <position position="2063"/>
    </location>
</feature>
<dbReference type="SMART" id="SM01294">
    <property type="entry name" value="PKS_PP_betabranch"/>
    <property type="match status" value="2"/>
</dbReference>
<evidence type="ECO:0000256" key="5">
    <source>
        <dbReference type="ARBA" id="ARBA00022737"/>
    </source>
</evidence>
<dbReference type="OrthoDB" id="9778690at2"/>
<feature type="region of interest" description="Disordered" evidence="10">
    <location>
        <begin position="2981"/>
        <end position="3001"/>
    </location>
</feature>
<dbReference type="Pfam" id="PF16197">
    <property type="entry name" value="KAsynt_C_assoc"/>
    <property type="match status" value="1"/>
</dbReference>
<keyword evidence="6" id="KW-0045">Antibiotic biosynthesis</keyword>
<evidence type="ECO:0000256" key="4">
    <source>
        <dbReference type="ARBA" id="ARBA00022679"/>
    </source>
</evidence>
<dbReference type="Pfam" id="PF08659">
    <property type="entry name" value="KR"/>
    <property type="match status" value="2"/>
</dbReference>
<dbReference type="InterPro" id="IPR001227">
    <property type="entry name" value="Ac_transferase_dom_sf"/>
</dbReference>
<evidence type="ECO:0000259" key="12">
    <source>
        <dbReference type="PROSITE" id="PS52004"/>
    </source>
</evidence>
<dbReference type="Pfam" id="PF22953">
    <property type="entry name" value="SpnB_Rossmann"/>
    <property type="match status" value="2"/>
</dbReference>
<feature type="domain" description="Ketosynthase family 3 (KS3)" evidence="12">
    <location>
        <begin position="976"/>
        <end position="1402"/>
    </location>
</feature>
<dbReference type="PANTHER" id="PTHR43775:SF51">
    <property type="entry name" value="INACTIVE PHENOLPHTHIOCEROL SYNTHESIS POLYKETIDE SYNTHASE TYPE I PKS1-RELATED"/>
    <property type="match status" value="1"/>
</dbReference>
<dbReference type="InterPro" id="IPR049900">
    <property type="entry name" value="PKS_mFAS_DH"/>
</dbReference>
<keyword evidence="5" id="KW-0677">Repeat</keyword>
<dbReference type="InterPro" id="IPR050091">
    <property type="entry name" value="PKS_NRPS_Biosynth_Enz"/>
</dbReference>
<keyword evidence="2" id="KW-0596">Phosphopantetheine</keyword>
<dbReference type="InterPro" id="IPR014030">
    <property type="entry name" value="Ketoacyl_synth_N"/>
</dbReference>
<keyword evidence="3" id="KW-0597">Phosphoprotein</keyword>
<dbReference type="InterPro" id="IPR042104">
    <property type="entry name" value="PKS_dehydratase_sf"/>
</dbReference>
<dbReference type="RefSeq" id="WP_073503038.1">
    <property type="nucleotide sequence ID" value="NZ_FRBI01000051.1"/>
</dbReference>
<evidence type="ECO:0000256" key="9">
    <source>
        <dbReference type="PROSITE-ProRule" id="PRU01363"/>
    </source>
</evidence>
<feature type="active site" description="Proton donor; for dehydratase activity" evidence="9">
    <location>
        <position position="258"/>
    </location>
</feature>
<feature type="region of interest" description="C-terminal hotdog fold" evidence="9">
    <location>
        <begin position="197"/>
        <end position="339"/>
    </location>
</feature>
<dbReference type="SMART" id="SM00827">
    <property type="entry name" value="PKS_AT"/>
    <property type="match status" value="1"/>
</dbReference>
<dbReference type="InterPro" id="IPR013968">
    <property type="entry name" value="PKS_KR"/>
</dbReference>
<dbReference type="FunFam" id="3.40.47.10:FF:000019">
    <property type="entry name" value="Polyketide synthase type I"/>
    <property type="match status" value="1"/>
</dbReference>
<dbReference type="EMBL" id="FRBI01000051">
    <property type="protein sequence ID" value="SHN37278.1"/>
    <property type="molecule type" value="Genomic_DNA"/>
</dbReference>
<dbReference type="Pfam" id="PF22336">
    <property type="entry name" value="RhiE-like_linker"/>
    <property type="match status" value="1"/>
</dbReference>
<feature type="active site" description="Proton acceptor; for dehydratase activity" evidence="9">
    <location>
        <position position="87"/>
    </location>
</feature>
<dbReference type="InterPro" id="IPR009081">
    <property type="entry name" value="PP-bd_ACP"/>
</dbReference>
<dbReference type="SUPFAM" id="SSF51735">
    <property type="entry name" value="NAD(P)-binding Rossmann-fold domains"/>
    <property type="match status" value="4"/>
</dbReference>
<evidence type="ECO:0000256" key="2">
    <source>
        <dbReference type="ARBA" id="ARBA00022450"/>
    </source>
</evidence>
<dbReference type="GO" id="GO:0033068">
    <property type="term" value="P:macrolide biosynthetic process"/>
    <property type="evidence" value="ECO:0007669"/>
    <property type="project" value="UniProtKB-ARBA"/>
</dbReference>
<evidence type="ECO:0000256" key="6">
    <source>
        <dbReference type="ARBA" id="ARBA00023194"/>
    </source>
</evidence>
<feature type="domain" description="PKS/mFAS DH" evidence="13">
    <location>
        <begin position="56"/>
        <end position="339"/>
    </location>
</feature>
<feature type="region of interest" description="C-terminal hotdog fold" evidence="9">
    <location>
        <begin position="2169"/>
        <end position="2306"/>
    </location>
</feature>
<evidence type="ECO:0000256" key="1">
    <source>
        <dbReference type="ARBA" id="ARBA00004792"/>
    </source>
</evidence>
<feature type="domain" description="PKS/mFAS DH" evidence="13">
    <location>
        <begin position="2031"/>
        <end position="2306"/>
    </location>
</feature>
<keyword evidence="15" id="KW-1185">Reference proteome</keyword>
<dbReference type="Gene3D" id="3.40.47.10">
    <property type="match status" value="1"/>
</dbReference>
<name>A0A1M7QYX7_9ACTN</name>
<feature type="compositionally biased region" description="Gly residues" evidence="10">
    <location>
        <begin position="1551"/>
        <end position="1565"/>
    </location>
</feature>
<evidence type="ECO:0000256" key="8">
    <source>
        <dbReference type="ARBA" id="ARBA00023315"/>
    </source>
</evidence>
<feature type="region of interest" description="N-terminal hotdog fold" evidence="9">
    <location>
        <begin position="2031"/>
        <end position="2155"/>
    </location>
</feature>
<dbReference type="PROSITE" id="PS50075">
    <property type="entry name" value="CARRIER"/>
    <property type="match status" value="2"/>
</dbReference>
<feature type="region of interest" description="Disordered" evidence="10">
    <location>
        <begin position="2804"/>
        <end position="2831"/>
    </location>
</feature>
<keyword evidence="4" id="KW-0808">Transferase</keyword>